<sequence length="340" mass="36917">MVSLLDTTLSQNLDSVSQTLVKKYSYAYYSKASGVVVSFYLRGGRFTFNSAPSTTIEVPESLSTNVVSVDALRTAAAQTLRGAQQVPATPVRERMDMQWGSGRTDVEETPGLIRSDSSSSVVGMEVEDEADEVVSTRSFSQPREFEMDGDDDTEDDTEDDDQVEVVDQDDDEDELDGAGVHHYASATSTVNMLHVPSDELESLPITPTTPMFQLDPFGSAQAHAQAQALAQVQQQQQQPVAQVQHHVTTKDKENLAPVNGGASHHHQYLHQSNATGHLPCAPMMQSNPQLGAVDLKPSIDPSSNESIRVNCDPSSSSALTSFPSFENYGNRVPGKLRTPF</sequence>
<evidence type="ECO:0000313" key="3">
    <source>
        <dbReference type="Proteomes" id="UP000054248"/>
    </source>
</evidence>
<dbReference type="AlphaFoldDB" id="A0A0C3KJB8"/>
<accession>A0A0C3KJB8</accession>
<feature type="region of interest" description="Disordered" evidence="1">
    <location>
        <begin position="102"/>
        <end position="161"/>
    </location>
</feature>
<name>A0A0C3KJB8_9AGAM</name>
<organism evidence="2 3">
    <name type="scientific">Tulasnella calospora MUT 4182</name>
    <dbReference type="NCBI Taxonomy" id="1051891"/>
    <lineage>
        <taxon>Eukaryota</taxon>
        <taxon>Fungi</taxon>
        <taxon>Dikarya</taxon>
        <taxon>Basidiomycota</taxon>
        <taxon>Agaricomycotina</taxon>
        <taxon>Agaricomycetes</taxon>
        <taxon>Cantharellales</taxon>
        <taxon>Tulasnellaceae</taxon>
        <taxon>Tulasnella</taxon>
    </lineage>
</organism>
<reference evidence="2 3" key="1">
    <citation type="submission" date="2014-04" db="EMBL/GenBank/DDBJ databases">
        <authorList>
            <consortium name="DOE Joint Genome Institute"/>
            <person name="Kuo A."/>
            <person name="Girlanda M."/>
            <person name="Perotto S."/>
            <person name="Kohler A."/>
            <person name="Nagy L.G."/>
            <person name="Floudas D."/>
            <person name="Copeland A."/>
            <person name="Barry K.W."/>
            <person name="Cichocki N."/>
            <person name="Veneault-Fourrey C."/>
            <person name="LaButti K."/>
            <person name="Lindquist E.A."/>
            <person name="Lipzen A."/>
            <person name="Lundell T."/>
            <person name="Morin E."/>
            <person name="Murat C."/>
            <person name="Sun H."/>
            <person name="Tunlid A."/>
            <person name="Henrissat B."/>
            <person name="Grigoriev I.V."/>
            <person name="Hibbett D.S."/>
            <person name="Martin F."/>
            <person name="Nordberg H.P."/>
            <person name="Cantor M.N."/>
            <person name="Hua S.X."/>
        </authorList>
    </citation>
    <scope>NUCLEOTIDE SEQUENCE [LARGE SCALE GENOMIC DNA]</scope>
    <source>
        <strain evidence="2 3">MUT 4182</strain>
    </source>
</reference>
<keyword evidence="3" id="KW-1185">Reference proteome</keyword>
<dbReference type="Proteomes" id="UP000054248">
    <property type="component" value="Unassembled WGS sequence"/>
</dbReference>
<evidence type="ECO:0000256" key="1">
    <source>
        <dbReference type="SAM" id="MobiDB-lite"/>
    </source>
</evidence>
<proteinExistence type="predicted"/>
<feature type="compositionally biased region" description="Acidic residues" evidence="1">
    <location>
        <begin position="147"/>
        <end position="161"/>
    </location>
</feature>
<protein>
    <submittedName>
        <fullName evidence="2">Uncharacterized protein</fullName>
    </submittedName>
</protein>
<feature type="region of interest" description="Disordered" evidence="1">
    <location>
        <begin position="289"/>
        <end position="340"/>
    </location>
</feature>
<evidence type="ECO:0000313" key="2">
    <source>
        <dbReference type="EMBL" id="KIO21563.1"/>
    </source>
</evidence>
<dbReference type="EMBL" id="KN823134">
    <property type="protein sequence ID" value="KIO21563.1"/>
    <property type="molecule type" value="Genomic_DNA"/>
</dbReference>
<feature type="compositionally biased region" description="Low complexity" evidence="1">
    <location>
        <begin position="313"/>
        <end position="325"/>
    </location>
</feature>
<reference evidence="3" key="2">
    <citation type="submission" date="2015-01" db="EMBL/GenBank/DDBJ databases">
        <title>Evolutionary Origins and Diversification of the Mycorrhizal Mutualists.</title>
        <authorList>
            <consortium name="DOE Joint Genome Institute"/>
            <consortium name="Mycorrhizal Genomics Consortium"/>
            <person name="Kohler A."/>
            <person name="Kuo A."/>
            <person name="Nagy L.G."/>
            <person name="Floudas D."/>
            <person name="Copeland A."/>
            <person name="Barry K.W."/>
            <person name="Cichocki N."/>
            <person name="Veneault-Fourrey C."/>
            <person name="LaButti K."/>
            <person name="Lindquist E.A."/>
            <person name="Lipzen A."/>
            <person name="Lundell T."/>
            <person name="Morin E."/>
            <person name="Murat C."/>
            <person name="Riley R."/>
            <person name="Ohm R."/>
            <person name="Sun H."/>
            <person name="Tunlid A."/>
            <person name="Henrissat B."/>
            <person name="Grigoriev I.V."/>
            <person name="Hibbett D.S."/>
            <person name="Martin F."/>
        </authorList>
    </citation>
    <scope>NUCLEOTIDE SEQUENCE [LARGE SCALE GENOMIC DNA]</scope>
    <source>
        <strain evidence="3">MUT 4182</strain>
    </source>
</reference>
<gene>
    <name evidence="2" type="ORF">M407DRAFT_10325</name>
</gene>
<dbReference type="STRING" id="1051891.A0A0C3KJB8"/>
<dbReference type="OrthoDB" id="5590282at2759"/>
<dbReference type="HOGENOM" id="CLU_816818_0_0_1"/>